<evidence type="ECO:0000313" key="10">
    <source>
        <dbReference type="Proteomes" id="UP000028924"/>
    </source>
</evidence>
<reference evidence="8 10" key="1">
    <citation type="journal article" date="2014" name="BMC Genomics">
        <title>Oil accumulation mechanisms of the oleaginous microalga Chlorella protothecoides revealed through its genome, transcriptomes, and proteomes.</title>
        <authorList>
            <person name="Gao C."/>
            <person name="Wang Y."/>
            <person name="Shen Y."/>
            <person name="Yan D."/>
            <person name="He X."/>
            <person name="Dai J."/>
            <person name="Wu Q."/>
        </authorList>
    </citation>
    <scope>NUCLEOTIDE SEQUENCE [LARGE SCALE GENOMIC DNA]</scope>
    <source>
        <strain evidence="8 10">0710</strain>
    </source>
</reference>
<keyword evidence="2 8" id="KW-0436">Ligase</keyword>
<dbReference type="OrthoDB" id="10253115at2759"/>
<evidence type="ECO:0000313" key="11">
    <source>
        <dbReference type="Proteomes" id="UP000279271"/>
    </source>
</evidence>
<organism evidence="8 10">
    <name type="scientific">Auxenochlorella protothecoides</name>
    <name type="common">Green microalga</name>
    <name type="synonym">Chlorella protothecoides</name>
    <dbReference type="NCBI Taxonomy" id="3075"/>
    <lineage>
        <taxon>Eukaryota</taxon>
        <taxon>Viridiplantae</taxon>
        <taxon>Chlorophyta</taxon>
        <taxon>core chlorophytes</taxon>
        <taxon>Trebouxiophyceae</taxon>
        <taxon>Chlorellales</taxon>
        <taxon>Chlorellaceae</taxon>
        <taxon>Auxenochlorella</taxon>
    </lineage>
</organism>
<reference evidence="11" key="3">
    <citation type="journal article" date="2018" name="Algal Res.">
        <title>Characterization of plant carbon substrate utilization by Auxenochlorella protothecoides.</title>
        <authorList>
            <person name="Vogler B.W."/>
            <person name="Starkenburg S.R."/>
            <person name="Sudasinghe N."/>
            <person name="Schambach J.Y."/>
            <person name="Rollin J.A."/>
            <person name="Pattathil S."/>
            <person name="Barry A.N."/>
        </authorList>
    </citation>
    <scope>NUCLEOTIDE SEQUENCE [LARGE SCALE GENOMIC DNA]</scope>
    <source>
        <strain evidence="11">UTEX 25</strain>
    </source>
</reference>
<proteinExistence type="inferred from homology"/>
<dbReference type="FunFam" id="3.30.300.30:FF:000008">
    <property type="entry name" value="2,3-dihydroxybenzoate-AMP ligase"/>
    <property type="match status" value="1"/>
</dbReference>
<protein>
    <submittedName>
        <fullName evidence="8">Medium-chain-fatty-acid-CoA ligase</fullName>
    </submittedName>
</protein>
<dbReference type="InterPro" id="IPR042099">
    <property type="entry name" value="ANL_N_sf"/>
</dbReference>
<dbReference type="EMBL" id="GDKF01005308">
    <property type="protein sequence ID" value="JAT73314.1"/>
    <property type="molecule type" value="Transcribed_RNA"/>
</dbReference>
<dbReference type="PROSITE" id="PS00455">
    <property type="entry name" value="AMP_BINDING"/>
    <property type="match status" value="1"/>
</dbReference>
<dbReference type="STRING" id="3075.A0A087SJH1"/>
<dbReference type="Gene3D" id="3.40.50.12780">
    <property type="entry name" value="N-terminal domain of ligase-like"/>
    <property type="match status" value="1"/>
</dbReference>
<name>A0A087SJH1_AUXPR</name>
<evidence type="ECO:0000313" key="7">
    <source>
        <dbReference type="EMBL" id="JAT73314.1"/>
    </source>
</evidence>
<comment type="similarity">
    <text evidence="1">Belongs to the ATP-dependent AMP-binding enzyme family.</text>
</comment>
<feature type="domain" description="AMP-dependent synthetase/ligase" evidence="5">
    <location>
        <begin position="20"/>
        <end position="406"/>
    </location>
</feature>
<dbReference type="Proteomes" id="UP000279271">
    <property type="component" value="Unassembled WGS sequence"/>
</dbReference>
<dbReference type="Pfam" id="PF00501">
    <property type="entry name" value="AMP-binding"/>
    <property type="match status" value="1"/>
</dbReference>
<dbReference type="CDD" id="cd12119">
    <property type="entry name" value="ttLC_FACS_AlkK_like"/>
    <property type="match status" value="1"/>
</dbReference>
<evidence type="ECO:0000256" key="2">
    <source>
        <dbReference type="ARBA" id="ARBA00022598"/>
    </source>
</evidence>
<dbReference type="NCBIfam" id="NF004837">
    <property type="entry name" value="PRK06187.1"/>
    <property type="match status" value="1"/>
</dbReference>
<dbReference type="InterPro" id="IPR020845">
    <property type="entry name" value="AMP-binding_CS"/>
</dbReference>
<dbReference type="Pfam" id="PF13193">
    <property type="entry name" value="AMP-binding_C"/>
    <property type="match status" value="1"/>
</dbReference>
<dbReference type="Gene3D" id="3.30.300.30">
    <property type="match status" value="1"/>
</dbReference>
<evidence type="ECO:0000256" key="3">
    <source>
        <dbReference type="ARBA" id="ARBA00022832"/>
    </source>
</evidence>
<dbReference type="GeneID" id="23612880"/>
<feature type="domain" description="AMP-binding enzyme C-terminal" evidence="6">
    <location>
        <begin position="454"/>
        <end position="529"/>
    </location>
</feature>
<reference evidence="9" key="5">
    <citation type="submission" date="2018-11" db="EMBL/GenBank/DDBJ databases">
        <title>Characterization of plant carbon substrate utilization by Auxenochlorella protothecoides.</title>
        <authorList>
            <person name="Vogler B.W."/>
            <person name="Starkenburg S.R."/>
            <person name="Sudasinghe N."/>
            <person name="Schambach J.Y."/>
            <person name="Rollin J.A."/>
            <person name="Pattathil S."/>
            <person name="Barry A.N."/>
        </authorList>
    </citation>
    <scope>NUCLEOTIDE SEQUENCE [LARGE SCALE GENOMIC DNA]</scope>
    <source>
        <strain evidence="9">UTEX 25</strain>
    </source>
</reference>
<evidence type="ECO:0000259" key="5">
    <source>
        <dbReference type="Pfam" id="PF00501"/>
    </source>
</evidence>
<gene>
    <name evidence="9" type="ORF">APUTEX25_003789</name>
    <name evidence="8" type="ORF">F751_1489</name>
    <name evidence="7" type="ORF">g.6956</name>
</gene>
<accession>A0A087SJH1</accession>
<reference evidence="9" key="4">
    <citation type="submission" date="2018-10" db="EMBL/GenBank/DDBJ databases">
        <authorList>
            <person name="Hovde B."/>
            <person name="Zhang X."/>
        </authorList>
    </citation>
    <scope>NUCLEOTIDE SEQUENCE [LARGE SCALE GENOMIC DNA]</scope>
    <source>
        <strain evidence="9">UTEX 25</strain>
    </source>
</reference>
<dbReference type="KEGG" id="apro:F751_1489"/>
<sequence length="550" mass="60481">MEGTMQDDVPLVVTRCLDYAAKYHGSTEVVSRTVEGPIVRTNYKEVHSRAQAFANALLSMDFRKGDRVATMAWNTHRHLECWYAIMGIGAVCHTLNPRLFHADLEYIINDAQDCIILADISFAKSLEELAPKLPSVRRYIFLTDEGHMPKAPSLRAQCYETVVADWLPRSKGFSWPELDERQGCGLCYTSGTTGRPKGVMYTHRSNVLHAMASATPDGLGGGTSDTMLAVVPMFHANSWGIAFSAPMVGMRLVLPAAALDGRSVYELMAAEEVTVTAGVPTVWLALQAHMEADPARRLERMRVLVIGGSAMPRKLLDFFGDRHGIDVRQMWGMTETSPMGTFGTPVHSGGVEPGPEERAAQRLTQGRPHFLSDLRIVDESGRELPWDGKAFGNLHIRGPVVLQSYFKAGRPAVDADRWFDTGDVATMSPRGFMQITDRAKDVIKSGGEWISSIEIENAAVGHPQVGEAAVIAVPHPKWTERPLLVVVPKPGQNPSKEDILGYLAGKVAKWWVPDDVVFLKEIPHTATGKIYKLALRKQLGGYDFGPASKL</sequence>
<dbReference type="AlphaFoldDB" id="A0A087SJH1"/>
<dbReference type="InterPro" id="IPR045851">
    <property type="entry name" value="AMP-bd_C_sf"/>
</dbReference>
<evidence type="ECO:0000259" key="6">
    <source>
        <dbReference type="Pfam" id="PF13193"/>
    </source>
</evidence>
<evidence type="ECO:0000256" key="4">
    <source>
        <dbReference type="ARBA" id="ARBA00023098"/>
    </source>
</evidence>
<dbReference type="EMBL" id="KL662123">
    <property type="protein sequence ID" value="KFM25875.1"/>
    <property type="molecule type" value="Genomic_DNA"/>
</dbReference>
<dbReference type="PANTHER" id="PTHR43859">
    <property type="entry name" value="ACYL-ACTIVATING ENZYME"/>
    <property type="match status" value="1"/>
</dbReference>
<dbReference type="Proteomes" id="UP000028924">
    <property type="component" value="Unassembled WGS sequence"/>
</dbReference>
<dbReference type="InterPro" id="IPR000873">
    <property type="entry name" value="AMP-dep_synth/lig_dom"/>
</dbReference>
<dbReference type="EMBL" id="QOKY01000158">
    <property type="protein sequence ID" value="RMZ55823.1"/>
    <property type="molecule type" value="Genomic_DNA"/>
</dbReference>
<dbReference type="PANTHER" id="PTHR43859:SF4">
    <property type="entry name" value="BUTANOATE--COA LIGASE AAE1-RELATED"/>
    <property type="match status" value="1"/>
</dbReference>
<dbReference type="InterPro" id="IPR025110">
    <property type="entry name" value="AMP-bd_C"/>
</dbReference>
<reference evidence="7" key="2">
    <citation type="submission" date="2015-08" db="EMBL/GenBank/DDBJ databases">
        <authorList>
            <person name="Babu N.S."/>
            <person name="Beckwith C.J."/>
            <person name="Beseler K.G."/>
            <person name="Brison A."/>
            <person name="Carone J.V."/>
            <person name="Caskin T.P."/>
            <person name="Diamond M."/>
            <person name="Durham M.E."/>
            <person name="Foxe J.M."/>
            <person name="Go M."/>
            <person name="Henderson B.A."/>
            <person name="Jones I.B."/>
            <person name="McGettigan J.A."/>
            <person name="Micheletti S.J."/>
            <person name="Nasrallah M.E."/>
            <person name="Ortiz D."/>
            <person name="Piller C.R."/>
            <person name="Privatt S.R."/>
            <person name="Schneider S.L."/>
            <person name="Sharp S."/>
            <person name="Smith T.C."/>
            <person name="Stanton J.D."/>
            <person name="Ullery H.E."/>
            <person name="Wilson R.J."/>
            <person name="Serrano M.G."/>
            <person name="Buck G."/>
            <person name="Lee V."/>
            <person name="Wang Y."/>
            <person name="Carvalho R."/>
            <person name="Voegtly L."/>
            <person name="Shi R."/>
            <person name="Duckworth R."/>
            <person name="Johnson A."/>
            <person name="Loviza R."/>
            <person name="Walstead R."/>
            <person name="Shah Z."/>
            <person name="Kiflezghi M."/>
            <person name="Wade K."/>
            <person name="Ball S.L."/>
            <person name="Bradley K.W."/>
            <person name="Asai D.J."/>
            <person name="Bowman C.A."/>
            <person name="Russell D.A."/>
            <person name="Pope W.H."/>
            <person name="Jacobs-Sera D."/>
            <person name="Hendrix R.W."/>
            <person name="Hatfull G.F."/>
        </authorList>
    </citation>
    <scope>NUCLEOTIDE SEQUENCE</scope>
</reference>
<dbReference type="GO" id="GO:0006631">
    <property type="term" value="P:fatty acid metabolic process"/>
    <property type="evidence" value="ECO:0007669"/>
    <property type="project" value="UniProtKB-KW"/>
</dbReference>
<evidence type="ECO:0000256" key="1">
    <source>
        <dbReference type="ARBA" id="ARBA00006432"/>
    </source>
</evidence>
<dbReference type="SUPFAM" id="SSF56801">
    <property type="entry name" value="Acetyl-CoA synthetase-like"/>
    <property type="match status" value="1"/>
</dbReference>
<evidence type="ECO:0000313" key="9">
    <source>
        <dbReference type="EMBL" id="RMZ55823.1"/>
    </source>
</evidence>
<keyword evidence="4" id="KW-0443">Lipid metabolism</keyword>
<dbReference type="GO" id="GO:0016874">
    <property type="term" value="F:ligase activity"/>
    <property type="evidence" value="ECO:0007669"/>
    <property type="project" value="UniProtKB-KW"/>
</dbReference>
<dbReference type="RefSeq" id="XP_011398771.1">
    <property type="nucleotide sequence ID" value="XM_011400469.1"/>
</dbReference>
<keyword evidence="10" id="KW-1185">Reference proteome</keyword>
<evidence type="ECO:0000313" key="8">
    <source>
        <dbReference type="EMBL" id="KFM25875.1"/>
    </source>
</evidence>
<keyword evidence="3" id="KW-0276">Fatty acid metabolism</keyword>
<dbReference type="eggNOG" id="KOG1176">
    <property type="taxonomic scope" value="Eukaryota"/>
</dbReference>